<proteinExistence type="predicted"/>
<gene>
    <name evidence="1" type="ORF">CH378_17420</name>
</gene>
<dbReference type="Gene3D" id="3.40.50.150">
    <property type="entry name" value="Vaccinia Virus protein VP39"/>
    <property type="match status" value="1"/>
</dbReference>
<comment type="caution">
    <text evidence="1">The sequence shown here is derived from an EMBL/GenBank/DDBJ whole genome shotgun (WGS) entry which is preliminary data.</text>
</comment>
<dbReference type="Proteomes" id="UP000231919">
    <property type="component" value="Unassembled WGS sequence"/>
</dbReference>
<dbReference type="InterPro" id="IPR029063">
    <property type="entry name" value="SAM-dependent_MTases_sf"/>
</dbReference>
<reference evidence="1 2" key="1">
    <citation type="submission" date="2017-07" db="EMBL/GenBank/DDBJ databases">
        <title>Leptospira spp. isolated from tropical soils.</title>
        <authorList>
            <person name="Thibeaux R."/>
            <person name="Iraola G."/>
            <person name="Ferres I."/>
            <person name="Bierque E."/>
            <person name="Girault D."/>
            <person name="Soupe-Gilbert M.-E."/>
            <person name="Picardeau M."/>
            <person name="Goarant C."/>
        </authorList>
    </citation>
    <scope>NUCLEOTIDE SEQUENCE [LARGE SCALE GENOMIC DNA]</scope>
    <source>
        <strain evidence="1 2">JW2-C-B1</strain>
    </source>
</reference>
<dbReference type="RefSeq" id="WP_100737006.1">
    <property type="nucleotide sequence ID" value="NZ_NPDO01000003.1"/>
</dbReference>
<dbReference type="Pfam" id="PF13489">
    <property type="entry name" value="Methyltransf_23"/>
    <property type="match status" value="1"/>
</dbReference>
<evidence type="ECO:0000313" key="1">
    <source>
        <dbReference type="EMBL" id="PJZ28540.1"/>
    </source>
</evidence>
<organism evidence="1 2">
    <name type="scientific">Leptospira kmetyi</name>
    <dbReference type="NCBI Taxonomy" id="408139"/>
    <lineage>
        <taxon>Bacteria</taxon>
        <taxon>Pseudomonadati</taxon>
        <taxon>Spirochaetota</taxon>
        <taxon>Spirochaetia</taxon>
        <taxon>Leptospirales</taxon>
        <taxon>Leptospiraceae</taxon>
        <taxon>Leptospira</taxon>
    </lineage>
</organism>
<name>A0ABX4N5U2_9LEPT</name>
<accession>A0ABX4N5U2</accession>
<keyword evidence="2" id="KW-1185">Reference proteome</keyword>
<sequence>MYQQYGKPSAPLLLQKKSFIEENVKHLNNQRNIASIYIQQPIRKNCKNCDQKLNEKNDFVKDRIGYKICPNCTHLNGANEDTNEFCEIAYSSDDGKNYAENYVSENIESYNYRVATIYVPKAEFLATSLRGELEDPFRLEFLDFGAGSGYFVRALDSIGLKKVFGSEVSKAQVNLGNQMIGRELLRIHNLKNTAEVLSKTSANVVSMIGVLEHLQDPRGAIDAIRNNDKIKYFYISVPLFSLSVYVEMISKNRFHRQLHGTHTHLYTETSIAHLAEEFGFDIVSQWWFGTDMVDLYRNVYIDLEETEGSDSLRSHYQNMMKSIIDAMQLEIDKKHYSSEVHVLFKKRELSESSK</sequence>
<dbReference type="EMBL" id="NPDP01000037">
    <property type="protein sequence ID" value="PJZ28540.1"/>
    <property type="molecule type" value="Genomic_DNA"/>
</dbReference>
<evidence type="ECO:0000313" key="2">
    <source>
        <dbReference type="Proteomes" id="UP000231919"/>
    </source>
</evidence>
<protein>
    <recommendedName>
        <fullName evidence="3">Class I SAM-dependent methyltransferase</fullName>
    </recommendedName>
</protein>
<evidence type="ECO:0008006" key="3">
    <source>
        <dbReference type="Google" id="ProtNLM"/>
    </source>
</evidence>
<dbReference type="SUPFAM" id="SSF53335">
    <property type="entry name" value="S-adenosyl-L-methionine-dependent methyltransferases"/>
    <property type="match status" value="1"/>
</dbReference>